<evidence type="ECO:0000256" key="12">
    <source>
        <dbReference type="ARBA" id="ARBA00023012"/>
    </source>
</evidence>
<dbReference type="CDD" id="cd00075">
    <property type="entry name" value="HATPase"/>
    <property type="match status" value="1"/>
</dbReference>
<evidence type="ECO:0000256" key="6">
    <source>
        <dbReference type="ARBA" id="ARBA00022679"/>
    </source>
</evidence>
<evidence type="ECO:0000256" key="10">
    <source>
        <dbReference type="ARBA" id="ARBA00022840"/>
    </source>
</evidence>
<evidence type="ECO:0000256" key="11">
    <source>
        <dbReference type="ARBA" id="ARBA00022989"/>
    </source>
</evidence>
<evidence type="ECO:0000256" key="5">
    <source>
        <dbReference type="ARBA" id="ARBA00022553"/>
    </source>
</evidence>
<comment type="catalytic activity">
    <reaction evidence="1">
        <text>ATP + protein L-histidine = ADP + protein N-phospho-L-histidine.</text>
        <dbReference type="EC" id="2.7.13.3"/>
    </reaction>
</comment>
<evidence type="ECO:0000313" key="17">
    <source>
        <dbReference type="EMBL" id="KIL79291.1"/>
    </source>
</evidence>
<comment type="caution">
    <text evidence="17">The sequence shown here is derived from an EMBL/GenBank/DDBJ whole genome shotgun (WGS) entry which is preliminary data.</text>
</comment>
<dbReference type="SUPFAM" id="SSF55874">
    <property type="entry name" value="ATPase domain of HSP90 chaperone/DNA topoisomerase II/histidine kinase"/>
    <property type="match status" value="1"/>
</dbReference>
<sequence>MKKNFTLSQKVLLLILSCIVFTIVFSFFFLHFLYKDLYLKSIRESVIYQGERTASHYHYGTLSKEIIEKIHWYNIVSEYEIIVVDNLDELSTYFPYKVDYKALVNQHDRKQLEQGKYVMKEGYVKEFEREIIGAVFPIMGETGLIGFVYIYVPLAALQEVFQGSLPILILTGSLFFLLLVLVVNRIRQSLFQPLTEIQQFSQEVSKGNYSSRLPVRGNDEIGQLARAFNKMSSSLEEQDIRKKEFLSNVVHELRTPLTYISGYAQALKQQIYSSPEEAQQYLNTIDKETDRLKKLIHDLVDLDHLQETMYMLNKEPIAVAQLLLDTLQLFDIHIGEKKLRTEVNFQEDLIIDGDSKRIQQVMYNVIDNAIKYSCEGGLLGIHLTAENNEMVLQVTNQGIGIQEADLERIGERFFRTDKARSRATGGTGLGLSIVKEIIRLHGGTFSIRSETPEETAVTIRLPLLADPAV</sequence>
<keyword evidence="18" id="KW-1185">Reference proteome</keyword>
<dbReference type="InterPro" id="IPR003661">
    <property type="entry name" value="HisK_dim/P_dom"/>
</dbReference>
<keyword evidence="8" id="KW-0547">Nucleotide-binding</keyword>
<dbReference type="PRINTS" id="PR00344">
    <property type="entry name" value="BCTRLSENSOR"/>
</dbReference>
<evidence type="ECO:0000256" key="4">
    <source>
        <dbReference type="ARBA" id="ARBA00022475"/>
    </source>
</evidence>
<dbReference type="RefSeq" id="WP_231557162.1">
    <property type="nucleotide sequence ID" value="NZ_JARTHD010000018.1"/>
</dbReference>
<dbReference type="Pfam" id="PF00512">
    <property type="entry name" value="HisKA"/>
    <property type="match status" value="1"/>
</dbReference>
<dbReference type="InterPro" id="IPR003594">
    <property type="entry name" value="HATPase_dom"/>
</dbReference>
<dbReference type="PROSITE" id="PS50885">
    <property type="entry name" value="HAMP"/>
    <property type="match status" value="1"/>
</dbReference>
<dbReference type="Gene3D" id="3.30.565.10">
    <property type="entry name" value="Histidine kinase-like ATPase, C-terminal domain"/>
    <property type="match status" value="1"/>
</dbReference>
<evidence type="ECO:0000259" key="15">
    <source>
        <dbReference type="PROSITE" id="PS50109"/>
    </source>
</evidence>
<dbReference type="Pfam" id="PF00672">
    <property type="entry name" value="HAMP"/>
    <property type="match status" value="1"/>
</dbReference>
<keyword evidence="7 14" id="KW-0812">Transmembrane</keyword>
<evidence type="ECO:0000256" key="13">
    <source>
        <dbReference type="ARBA" id="ARBA00023136"/>
    </source>
</evidence>
<feature type="transmembrane region" description="Helical" evidence="14">
    <location>
        <begin position="164"/>
        <end position="183"/>
    </location>
</feature>
<name>A0ABR5AY62_BACBA</name>
<dbReference type="GO" id="GO:0016301">
    <property type="term" value="F:kinase activity"/>
    <property type="evidence" value="ECO:0007669"/>
    <property type="project" value="UniProtKB-KW"/>
</dbReference>
<organism evidence="17 18">
    <name type="scientific">Bacillus badius</name>
    <dbReference type="NCBI Taxonomy" id="1455"/>
    <lineage>
        <taxon>Bacteria</taxon>
        <taxon>Bacillati</taxon>
        <taxon>Bacillota</taxon>
        <taxon>Bacilli</taxon>
        <taxon>Bacillales</taxon>
        <taxon>Bacillaceae</taxon>
        <taxon>Pseudobacillus</taxon>
    </lineage>
</organism>
<dbReference type="EMBL" id="JXLP01000003">
    <property type="protein sequence ID" value="KIL79291.1"/>
    <property type="molecule type" value="Genomic_DNA"/>
</dbReference>
<dbReference type="SMART" id="SM00304">
    <property type="entry name" value="HAMP"/>
    <property type="match status" value="1"/>
</dbReference>
<evidence type="ECO:0000256" key="14">
    <source>
        <dbReference type="SAM" id="Phobius"/>
    </source>
</evidence>
<dbReference type="InterPro" id="IPR036890">
    <property type="entry name" value="HATPase_C_sf"/>
</dbReference>
<dbReference type="SUPFAM" id="SSF47384">
    <property type="entry name" value="Homodimeric domain of signal transducing histidine kinase"/>
    <property type="match status" value="1"/>
</dbReference>
<dbReference type="Gene3D" id="1.10.287.130">
    <property type="match status" value="1"/>
</dbReference>
<dbReference type="PROSITE" id="PS50109">
    <property type="entry name" value="HIS_KIN"/>
    <property type="match status" value="1"/>
</dbReference>
<protein>
    <recommendedName>
        <fullName evidence="3">histidine kinase</fullName>
        <ecNumber evidence="3">2.7.13.3</ecNumber>
    </recommendedName>
</protein>
<keyword evidence="4" id="KW-1003">Cell membrane</keyword>
<dbReference type="InterPro" id="IPR004358">
    <property type="entry name" value="Sig_transdc_His_kin-like_C"/>
</dbReference>
<dbReference type="Pfam" id="PF02518">
    <property type="entry name" value="HATPase_c"/>
    <property type="match status" value="1"/>
</dbReference>
<dbReference type="InterPro" id="IPR005467">
    <property type="entry name" value="His_kinase_dom"/>
</dbReference>
<dbReference type="SMART" id="SM00387">
    <property type="entry name" value="HATPase_c"/>
    <property type="match status" value="1"/>
</dbReference>
<dbReference type="Proteomes" id="UP000031982">
    <property type="component" value="Unassembled WGS sequence"/>
</dbReference>
<feature type="transmembrane region" description="Helical" evidence="14">
    <location>
        <begin position="131"/>
        <end position="152"/>
    </location>
</feature>
<dbReference type="CDD" id="cd06225">
    <property type="entry name" value="HAMP"/>
    <property type="match status" value="1"/>
</dbReference>
<dbReference type="InterPro" id="IPR050398">
    <property type="entry name" value="HssS/ArlS-like"/>
</dbReference>
<evidence type="ECO:0000256" key="3">
    <source>
        <dbReference type="ARBA" id="ARBA00012438"/>
    </source>
</evidence>
<evidence type="ECO:0000313" key="18">
    <source>
        <dbReference type="Proteomes" id="UP000031982"/>
    </source>
</evidence>
<keyword evidence="12" id="KW-0902">Two-component regulatory system</keyword>
<evidence type="ECO:0000256" key="2">
    <source>
        <dbReference type="ARBA" id="ARBA00004651"/>
    </source>
</evidence>
<keyword evidence="11 14" id="KW-1133">Transmembrane helix</keyword>
<proteinExistence type="predicted"/>
<dbReference type="SMART" id="SM00388">
    <property type="entry name" value="HisKA"/>
    <property type="match status" value="1"/>
</dbReference>
<accession>A0ABR5AY62</accession>
<dbReference type="SUPFAM" id="SSF158472">
    <property type="entry name" value="HAMP domain-like"/>
    <property type="match status" value="1"/>
</dbReference>
<dbReference type="CDD" id="cd00082">
    <property type="entry name" value="HisKA"/>
    <property type="match status" value="1"/>
</dbReference>
<evidence type="ECO:0000256" key="7">
    <source>
        <dbReference type="ARBA" id="ARBA00022692"/>
    </source>
</evidence>
<comment type="subcellular location">
    <subcellularLocation>
        <location evidence="2">Cell membrane</location>
        <topology evidence="2">Multi-pass membrane protein</topology>
    </subcellularLocation>
</comment>
<dbReference type="PANTHER" id="PTHR45528">
    <property type="entry name" value="SENSOR HISTIDINE KINASE CPXA"/>
    <property type="match status" value="1"/>
</dbReference>
<keyword evidence="5" id="KW-0597">Phosphoprotein</keyword>
<evidence type="ECO:0000256" key="1">
    <source>
        <dbReference type="ARBA" id="ARBA00000085"/>
    </source>
</evidence>
<feature type="transmembrane region" description="Helical" evidence="14">
    <location>
        <begin position="12"/>
        <end position="34"/>
    </location>
</feature>
<dbReference type="InterPro" id="IPR003660">
    <property type="entry name" value="HAMP_dom"/>
</dbReference>
<keyword evidence="6" id="KW-0808">Transferase</keyword>
<evidence type="ECO:0000256" key="8">
    <source>
        <dbReference type="ARBA" id="ARBA00022741"/>
    </source>
</evidence>
<evidence type="ECO:0000259" key="16">
    <source>
        <dbReference type="PROSITE" id="PS50885"/>
    </source>
</evidence>
<dbReference type="InterPro" id="IPR036097">
    <property type="entry name" value="HisK_dim/P_sf"/>
</dbReference>
<keyword evidence="13 14" id="KW-0472">Membrane</keyword>
<keyword evidence="10" id="KW-0067">ATP-binding</keyword>
<gene>
    <name evidence="17" type="ORF">SD77_3157</name>
</gene>
<dbReference type="PANTHER" id="PTHR45528:SF1">
    <property type="entry name" value="SENSOR HISTIDINE KINASE CPXA"/>
    <property type="match status" value="1"/>
</dbReference>
<reference evidence="17 18" key="1">
    <citation type="submission" date="2015-01" db="EMBL/GenBank/DDBJ databases">
        <title>Genome Assembly of Bacillus badius MTCC 1458.</title>
        <authorList>
            <person name="Verma A."/>
            <person name="Khatri I."/>
            <person name="Mual P."/>
            <person name="Subramanian S."/>
            <person name="Krishnamurthi S."/>
        </authorList>
    </citation>
    <scope>NUCLEOTIDE SEQUENCE [LARGE SCALE GENOMIC DNA]</scope>
    <source>
        <strain evidence="17 18">MTCC 1458</strain>
    </source>
</reference>
<dbReference type="EC" id="2.7.13.3" evidence="3"/>
<dbReference type="Gene3D" id="6.10.340.10">
    <property type="match status" value="1"/>
</dbReference>
<keyword evidence="9 17" id="KW-0418">Kinase</keyword>
<feature type="domain" description="HAMP" evidence="16">
    <location>
        <begin position="188"/>
        <end position="240"/>
    </location>
</feature>
<evidence type="ECO:0000256" key="9">
    <source>
        <dbReference type="ARBA" id="ARBA00022777"/>
    </source>
</evidence>
<feature type="domain" description="Histidine kinase" evidence="15">
    <location>
        <begin position="248"/>
        <end position="465"/>
    </location>
</feature>